<evidence type="ECO:0000256" key="5">
    <source>
        <dbReference type="RuleBase" id="RU367021"/>
    </source>
</evidence>
<dbReference type="PROSITE" id="PS00101">
    <property type="entry name" value="HEXAPEP_TRANSFERASES"/>
    <property type="match status" value="1"/>
</dbReference>
<dbReference type="InterPro" id="IPR011004">
    <property type="entry name" value="Trimer_LpxA-like_sf"/>
</dbReference>
<evidence type="ECO:0000256" key="1">
    <source>
        <dbReference type="ARBA" id="ARBA00007274"/>
    </source>
</evidence>
<evidence type="ECO:0000256" key="2">
    <source>
        <dbReference type="ARBA" id="ARBA00022679"/>
    </source>
</evidence>
<dbReference type="SUPFAM" id="SSF51161">
    <property type="entry name" value="Trimeric LpxA-like enzymes"/>
    <property type="match status" value="1"/>
</dbReference>
<evidence type="ECO:0000256" key="3">
    <source>
        <dbReference type="ARBA" id="ARBA00022737"/>
    </source>
</evidence>
<protein>
    <recommendedName>
        <fullName evidence="5">Acetyltransferase</fullName>
        <ecNumber evidence="5">2.3.1.-</ecNumber>
    </recommendedName>
</protein>
<keyword evidence="4 5" id="KW-0012">Acyltransferase</keyword>
<dbReference type="Gene3D" id="2.160.10.10">
    <property type="entry name" value="Hexapeptide repeat proteins"/>
    <property type="match status" value="1"/>
</dbReference>
<dbReference type="RefSeq" id="WP_214156351.1">
    <property type="nucleotide sequence ID" value="NZ_JAHBAY010000005.1"/>
</dbReference>
<dbReference type="PANTHER" id="PTHR43017">
    <property type="entry name" value="GALACTOSIDE O-ACETYLTRANSFERASE"/>
    <property type="match status" value="1"/>
</dbReference>
<gene>
    <name evidence="7" type="ORF">KIH74_14055</name>
</gene>
<name>A0ABS5TG39_9ACTN</name>
<dbReference type="InterPro" id="IPR024688">
    <property type="entry name" value="Mac_dom"/>
</dbReference>
<keyword evidence="8" id="KW-1185">Reference proteome</keyword>
<accession>A0ABS5TG39</accession>
<dbReference type="CDD" id="cd03357">
    <property type="entry name" value="LbH_MAT_GAT"/>
    <property type="match status" value="1"/>
</dbReference>
<keyword evidence="2 5" id="KW-0808">Transferase</keyword>
<dbReference type="EMBL" id="JAHBAY010000005">
    <property type="protein sequence ID" value="MBT0770058.1"/>
    <property type="molecule type" value="Genomic_DNA"/>
</dbReference>
<sequence>MTLNDRFTHMATGAMYDDLAPELVEARIRTVLATNEYNASYGRPQAEREELLRRVVGSAGEGAGFEPTFRCEFGSNIRLGVGFFANFDCVMLDGAPITIGDHVLLGPKVGLYTSNHAFDARERRQGACFARPITIGDDVWIGGGVTVLPGVTIGDGAVIGAASVVLKDVPPHTIAAGNPARVRREITDADRTGYEPGHGMP</sequence>
<dbReference type="InterPro" id="IPR018357">
    <property type="entry name" value="Hexapep_transf_CS"/>
</dbReference>
<keyword evidence="3" id="KW-0677">Repeat</keyword>
<evidence type="ECO:0000259" key="6">
    <source>
        <dbReference type="SMART" id="SM01266"/>
    </source>
</evidence>
<dbReference type="SMART" id="SM01266">
    <property type="entry name" value="Mac"/>
    <property type="match status" value="1"/>
</dbReference>
<dbReference type="Proteomes" id="UP001197247">
    <property type="component" value="Unassembled WGS sequence"/>
</dbReference>
<evidence type="ECO:0000256" key="4">
    <source>
        <dbReference type="ARBA" id="ARBA00023315"/>
    </source>
</evidence>
<dbReference type="EC" id="2.3.1.-" evidence="5"/>
<dbReference type="InterPro" id="IPR039369">
    <property type="entry name" value="LacA-like"/>
</dbReference>
<dbReference type="Pfam" id="PF00132">
    <property type="entry name" value="Hexapep"/>
    <property type="match status" value="1"/>
</dbReference>
<feature type="domain" description="Maltose/galactoside acetyltransferase" evidence="6">
    <location>
        <begin position="7"/>
        <end position="61"/>
    </location>
</feature>
<dbReference type="PANTHER" id="PTHR43017:SF1">
    <property type="entry name" value="ACETYLTRANSFERASE YJL218W-RELATED"/>
    <property type="match status" value="1"/>
</dbReference>
<comment type="similarity">
    <text evidence="1 5">Belongs to the transferase hexapeptide repeat family.</text>
</comment>
<reference evidence="7 8" key="1">
    <citation type="submission" date="2021-05" db="EMBL/GenBank/DDBJ databases">
        <title>Kineosporia and Streptomyces sp. nov. two new marine actinobacteria isolated from Coral.</title>
        <authorList>
            <person name="Buangrab K."/>
            <person name="Sutthacheep M."/>
            <person name="Yeemin T."/>
            <person name="Harunari E."/>
            <person name="Igarashi Y."/>
            <person name="Kanchanasin P."/>
            <person name="Tanasupawat S."/>
            <person name="Phongsopitanun W."/>
        </authorList>
    </citation>
    <scope>NUCLEOTIDE SEQUENCE [LARGE SCALE GENOMIC DNA]</scope>
    <source>
        <strain evidence="7 8">J2-2</strain>
    </source>
</reference>
<evidence type="ECO:0000313" key="8">
    <source>
        <dbReference type="Proteomes" id="UP001197247"/>
    </source>
</evidence>
<dbReference type="Pfam" id="PF12464">
    <property type="entry name" value="Mac"/>
    <property type="match status" value="1"/>
</dbReference>
<organism evidence="7 8">
    <name type="scientific">Kineosporia corallincola</name>
    <dbReference type="NCBI Taxonomy" id="2835133"/>
    <lineage>
        <taxon>Bacteria</taxon>
        <taxon>Bacillati</taxon>
        <taxon>Actinomycetota</taxon>
        <taxon>Actinomycetes</taxon>
        <taxon>Kineosporiales</taxon>
        <taxon>Kineosporiaceae</taxon>
        <taxon>Kineosporia</taxon>
    </lineage>
</organism>
<dbReference type="InterPro" id="IPR001451">
    <property type="entry name" value="Hexapep"/>
</dbReference>
<comment type="caution">
    <text evidence="7">The sequence shown here is derived from an EMBL/GenBank/DDBJ whole genome shotgun (WGS) entry which is preliminary data.</text>
</comment>
<evidence type="ECO:0000313" key="7">
    <source>
        <dbReference type="EMBL" id="MBT0770058.1"/>
    </source>
</evidence>
<proteinExistence type="inferred from homology"/>